<keyword evidence="1" id="KW-0732">Signal</keyword>
<organism evidence="2 3">
    <name type="scientific">Stutzerimonas kirkiae</name>
    <dbReference type="NCBI Taxonomy" id="2211392"/>
    <lineage>
        <taxon>Bacteria</taxon>
        <taxon>Pseudomonadati</taxon>
        <taxon>Pseudomonadota</taxon>
        <taxon>Gammaproteobacteria</taxon>
        <taxon>Pseudomonadales</taxon>
        <taxon>Pseudomonadaceae</taxon>
        <taxon>Stutzerimonas</taxon>
    </lineage>
</organism>
<dbReference type="AlphaFoldDB" id="A0A4Q9R1B0"/>
<evidence type="ECO:0008006" key="4">
    <source>
        <dbReference type="Google" id="ProtNLM"/>
    </source>
</evidence>
<protein>
    <recommendedName>
        <fullName evidence="4">Cyanovirin-N domain-containing protein</fullName>
    </recommendedName>
</protein>
<proteinExistence type="predicted"/>
<comment type="caution">
    <text evidence="2">The sequence shown here is derived from an EMBL/GenBank/DDBJ whole genome shotgun (WGS) entry which is preliminary data.</text>
</comment>
<dbReference type="RefSeq" id="WP_131185706.1">
    <property type="nucleotide sequence ID" value="NZ_QJUO01000033.1"/>
</dbReference>
<accession>A0A4Q9R1B0</accession>
<feature type="signal peptide" evidence="1">
    <location>
        <begin position="1"/>
        <end position="21"/>
    </location>
</feature>
<evidence type="ECO:0000256" key="1">
    <source>
        <dbReference type="SAM" id="SignalP"/>
    </source>
</evidence>
<evidence type="ECO:0000313" key="2">
    <source>
        <dbReference type="EMBL" id="TBU90665.1"/>
    </source>
</evidence>
<name>A0A4Q9R1B0_9GAMM</name>
<feature type="chain" id="PRO_5020837634" description="Cyanovirin-N domain-containing protein" evidence="1">
    <location>
        <begin position="22"/>
        <end position="156"/>
    </location>
</feature>
<sequence length="156" mass="15709">MKTLPLLLAPMLITAIPCASAATISSGVPIQAGNTGCELLSEAVTINLSSNVYGAYACDLDNNVIRIATCHKAGSRKKSTINCAIVNVNGGANEWNDASCNDSKAEAAANGGTAHTFETDDKGKAFSASTSGGIVGAVSLADFCSSATVLESVVGH</sequence>
<gene>
    <name evidence="2" type="ORF">DNJ96_16690</name>
</gene>
<dbReference type="Proteomes" id="UP000292639">
    <property type="component" value="Unassembled WGS sequence"/>
</dbReference>
<reference evidence="2 3" key="1">
    <citation type="submission" date="2018-06" db="EMBL/GenBank/DDBJ databases">
        <title>Three novel Pseudomonas species isolated from symptomatic oak.</title>
        <authorList>
            <person name="Bueno-Gonzalez V."/>
            <person name="Brady C."/>
        </authorList>
    </citation>
    <scope>NUCLEOTIDE SEQUENCE [LARGE SCALE GENOMIC DNA]</scope>
    <source>
        <strain evidence="2 3">P17C</strain>
    </source>
</reference>
<evidence type="ECO:0000313" key="3">
    <source>
        <dbReference type="Proteomes" id="UP000292639"/>
    </source>
</evidence>
<keyword evidence="3" id="KW-1185">Reference proteome</keyword>
<dbReference type="EMBL" id="QJUP01000029">
    <property type="protein sequence ID" value="TBU90665.1"/>
    <property type="molecule type" value="Genomic_DNA"/>
</dbReference>